<dbReference type="InterPro" id="IPR003400">
    <property type="entry name" value="ExbD"/>
</dbReference>
<dbReference type="EMBL" id="JAJGNA010000001">
    <property type="protein sequence ID" value="MCC4307224.1"/>
    <property type="molecule type" value="Genomic_DNA"/>
</dbReference>
<gene>
    <name evidence="9" type="ORF">LL252_01460</name>
</gene>
<dbReference type="Pfam" id="PF02472">
    <property type="entry name" value="ExbD"/>
    <property type="match status" value="1"/>
</dbReference>
<dbReference type="Gene3D" id="3.30.420.270">
    <property type="match status" value="1"/>
</dbReference>
<keyword evidence="10" id="KW-1185">Reference proteome</keyword>
<protein>
    <submittedName>
        <fullName evidence="9">Biopolymer transporter ExbD</fullName>
    </submittedName>
</protein>
<sequence length="126" mass="13939">MHLEPERHRSPSISLTPLIDVVFILLVFFMLASRFGDWKDLPVNVLPAEESADRQDRDWLTLTVEADGRVAIGEHRYAVDELADHLDSGRTVLITGEPDAPLQAALATLDAVRAAGVKDVQLELMP</sequence>
<evidence type="ECO:0000256" key="8">
    <source>
        <dbReference type="SAM" id="Phobius"/>
    </source>
</evidence>
<evidence type="ECO:0000256" key="3">
    <source>
        <dbReference type="ARBA" id="ARBA00022475"/>
    </source>
</evidence>
<comment type="similarity">
    <text evidence="2 7">Belongs to the ExbD/TolR family.</text>
</comment>
<dbReference type="Proteomes" id="UP001108027">
    <property type="component" value="Unassembled WGS sequence"/>
</dbReference>
<evidence type="ECO:0000313" key="9">
    <source>
        <dbReference type="EMBL" id="MCC4307224.1"/>
    </source>
</evidence>
<keyword evidence="6 8" id="KW-0472">Membrane</keyword>
<name>A0A9Q3UKL7_9GAMM</name>
<dbReference type="RefSeq" id="WP_204431320.1">
    <property type="nucleotide sequence ID" value="NZ_ARXL01000080.1"/>
</dbReference>
<keyword evidence="3" id="KW-1003">Cell membrane</keyword>
<evidence type="ECO:0000256" key="4">
    <source>
        <dbReference type="ARBA" id="ARBA00022692"/>
    </source>
</evidence>
<evidence type="ECO:0000256" key="5">
    <source>
        <dbReference type="ARBA" id="ARBA00022989"/>
    </source>
</evidence>
<reference evidence="9" key="1">
    <citation type="submission" date="2021-10" db="EMBL/GenBank/DDBJ databases">
        <title>The diversity and Nitrogen Metabolism of Culturable Nitrate-Utilizing Bacteria Within the Oxygen Minimum Zone of the Changjiang (Yangtze River)Estuary.</title>
        <authorList>
            <person name="Zhang D."/>
            <person name="Zheng J."/>
            <person name="Liu S."/>
            <person name="He W."/>
        </authorList>
    </citation>
    <scope>NUCLEOTIDE SEQUENCE</scope>
    <source>
        <strain evidence="9">FXH-223</strain>
    </source>
</reference>
<keyword evidence="7" id="KW-0813">Transport</keyword>
<evidence type="ECO:0000256" key="6">
    <source>
        <dbReference type="ARBA" id="ARBA00023136"/>
    </source>
</evidence>
<accession>A0A9Q3UKL7</accession>
<evidence type="ECO:0000313" key="10">
    <source>
        <dbReference type="Proteomes" id="UP001108027"/>
    </source>
</evidence>
<organism evidence="9 10">
    <name type="scientific">Alloalcanivorax marinus</name>
    <dbReference type="NCBI Taxonomy" id="1177169"/>
    <lineage>
        <taxon>Bacteria</taxon>
        <taxon>Pseudomonadati</taxon>
        <taxon>Pseudomonadota</taxon>
        <taxon>Gammaproteobacteria</taxon>
        <taxon>Oceanospirillales</taxon>
        <taxon>Alcanivoracaceae</taxon>
        <taxon>Alloalcanivorax</taxon>
    </lineage>
</organism>
<keyword evidence="7" id="KW-0653">Protein transport</keyword>
<feature type="transmembrane region" description="Helical" evidence="8">
    <location>
        <begin position="12"/>
        <end position="32"/>
    </location>
</feature>
<dbReference type="PANTHER" id="PTHR30558">
    <property type="entry name" value="EXBD MEMBRANE COMPONENT OF PMF-DRIVEN MACROMOLECULE IMPORT SYSTEM"/>
    <property type="match status" value="1"/>
</dbReference>
<evidence type="ECO:0000256" key="2">
    <source>
        <dbReference type="ARBA" id="ARBA00005811"/>
    </source>
</evidence>
<proteinExistence type="inferred from homology"/>
<dbReference type="AlphaFoldDB" id="A0A9Q3UKL7"/>
<keyword evidence="4 7" id="KW-0812">Transmembrane</keyword>
<dbReference type="GO" id="GO:0022857">
    <property type="term" value="F:transmembrane transporter activity"/>
    <property type="evidence" value="ECO:0007669"/>
    <property type="project" value="InterPro"/>
</dbReference>
<evidence type="ECO:0000256" key="7">
    <source>
        <dbReference type="RuleBase" id="RU003879"/>
    </source>
</evidence>
<dbReference type="GO" id="GO:0015031">
    <property type="term" value="P:protein transport"/>
    <property type="evidence" value="ECO:0007669"/>
    <property type="project" value="UniProtKB-KW"/>
</dbReference>
<comment type="subcellular location">
    <subcellularLocation>
        <location evidence="1">Cell membrane</location>
        <topology evidence="1">Single-pass membrane protein</topology>
    </subcellularLocation>
    <subcellularLocation>
        <location evidence="7">Cell membrane</location>
        <topology evidence="7">Single-pass type II membrane protein</topology>
    </subcellularLocation>
</comment>
<dbReference type="PANTHER" id="PTHR30558:SF3">
    <property type="entry name" value="BIOPOLYMER TRANSPORT PROTEIN EXBD-RELATED"/>
    <property type="match status" value="1"/>
</dbReference>
<comment type="caution">
    <text evidence="9">The sequence shown here is derived from an EMBL/GenBank/DDBJ whole genome shotgun (WGS) entry which is preliminary data.</text>
</comment>
<dbReference type="GO" id="GO:0005886">
    <property type="term" value="C:plasma membrane"/>
    <property type="evidence" value="ECO:0007669"/>
    <property type="project" value="UniProtKB-SubCell"/>
</dbReference>
<keyword evidence="5 8" id="KW-1133">Transmembrane helix</keyword>
<evidence type="ECO:0000256" key="1">
    <source>
        <dbReference type="ARBA" id="ARBA00004162"/>
    </source>
</evidence>